<dbReference type="InterPro" id="IPR036390">
    <property type="entry name" value="WH_DNA-bd_sf"/>
</dbReference>
<gene>
    <name evidence="1" type="ORF">GCM10011609_06730</name>
</gene>
<dbReference type="Proteomes" id="UP000597656">
    <property type="component" value="Unassembled WGS sequence"/>
</dbReference>
<evidence type="ECO:0000313" key="1">
    <source>
        <dbReference type="EMBL" id="GGM73585.1"/>
    </source>
</evidence>
<dbReference type="SUPFAM" id="SSF46785">
    <property type="entry name" value="Winged helix' DNA-binding domain"/>
    <property type="match status" value="1"/>
</dbReference>
<dbReference type="RefSeq" id="WP_189153034.1">
    <property type="nucleotide sequence ID" value="NZ_BMNC01000001.1"/>
</dbReference>
<accession>A0ABQ2HAS0</accession>
<comment type="caution">
    <text evidence="1">The sequence shown here is derived from an EMBL/GenBank/DDBJ whole genome shotgun (WGS) entry which is preliminary data.</text>
</comment>
<proteinExistence type="predicted"/>
<sequence length="188" mass="21014">MIVTHRIAHAIADGEVTVAYRRWRRPAVKEGQEFHTVAGVVRIDTVNTVNDPLTAADAREAGYSSLAELTATFRDTPGAFLFRIGLSWKGPDPREQLAANTDLTREDAEELDRRLAGLDRQIPWTHHVLSRLAEEPGLVAGRLAGELDIDKESLKRRIRHLKALGLTISLTSGYRLSPRGEAYRDLQR</sequence>
<protein>
    <recommendedName>
        <fullName evidence="3">ASCH domain-containing protein</fullName>
    </recommendedName>
</protein>
<organism evidence="1 2">
    <name type="scientific">Lentzea pudingi</name>
    <dbReference type="NCBI Taxonomy" id="1789439"/>
    <lineage>
        <taxon>Bacteria</taxon>
        <taxon>Bacillati</taxon>
        <taxon>Actinomycetota</taxon>
        <taxon>Actinomycetes</taxon>
        <taxon>Pseudonocardiales</taxon>
        <taxon>Pseudonocardiaceae</taxon>
        <taxon>Lentzea</taxon>
    </lineage>
</organism>
<evidence type="ECO:0008006" key="3">
    <source>
        <dbReference type="Google" id="ProtNLM"/>
    </source>
</evidence>
<dbReference type="EMBL" id="BMNC01000001">
    <property type="protein sequence ID" value="GGM73585.1"/>
    <property type="molecule type" value="Genomic_DNA"/>
</dbReference>
<reference evidence="2" key="1">
    <citation type="journal article" date="2019" name="Int. J. Syst. Evol. Microbiol.">
        <title>The Global Catalogue of Microorganisms (GCM) 10K type strain sequencing project: providing services to taxonomists for standard genome sequencing and annotation.</title>
        <authorList>
            <consortium name="The Broad Institute Genomics Platform"/>
            <consortium name="The Broad Institute Genome Sequencing Center for Infectious Disease"/>
            <person name="Wu L."/>
            <person name="Ma J."/>
        </authorList>
    </citation>
    <scope>NUCLEOTIDE SEQUENCE [LARGE SCALE GENOMIC DNA]</scope>
    <source>
        <strain evidence="2">CGMCC 4.7319</strain>
    </source>
</reference>
<evidence type="ECO:0000313" key="2">
    <source>
        <dbReference type="Proteomes" id="UP000597656"/>
    </source>
</evidence>
<keyword evidence="2" id="KW-1185">Reference proteome</keyword>
<name>A0ABQ2HAS0_9PSEU</name>